<feature type="region of interest" description="Disordered" evidence="1">
    <location>
        <begin position="167"/>
        <end position="186"/>
    </location>
</feature>
<evidence type="ECO:0000313" key="3">
    <source>
        <dbReference type="EMBL" id="KAL1889637.1"/>
    </source>
</evidence>
<name>A0ABR3YNF5_9PEZI</name>
<dbReference type="EMBL" id="JAWCUI010000071">
    <property type="protein sequence ID" value="KAL1889637.1"/>
    <property type="molecule type" value="Genomic_DNA"/>
</dbReference>
<gene>
    <name evidence="3" type="ORF">Sste5346_008756</name>
</gene>
<feature type="signal peptide" evidence="2">
    <location>
        <begin position="1"/>
        <end position="22"/>
    </location>
</feature>
<proteinExistence type="predicted"/>
<evidence type="ECO:0000256" key="2">
    <source>
        <dbReference type="SAM" id="SignalP"/>
    </source>
</evidence>
<accession>A0ABR3YNF5</accession>
<protein>
    <recommendedName>
        <fullName evidence="5">Apple domain-containing protein</fullName>
    </recommendedName>
</protein>
<evidence type="ECO:0008006" key="5">
    <source>
        <dbReference type="Google" id="ProtNLM"/>
    </source>
</evidence>
<organism evidence="3 4">
    <name type="scientific">Sporothrix stenoceras</name>
    <dbReference type="NCBI Taxonomy" id="5173"/>
    <lineage>
        <taxon>Eukaryota</taxon>
        <taxon>Fungi</taxon>
        <taxon>Dikarya</taxon>
        <taxon>Ascomycota</taxon>
        <taxon>Pezizomycotina</taxon>
        <taxon>Sordariomycetes</taxon>
        <taxon>Sordariomycetidae</taxon>
        <taxon>Ophiostomatales</taxon>
        <taxon>Ophiostomataceae</taxon>
        <taxon>Sporothrix</taxon>
    </lineage>
</organism>
<keyword evidence="2" id="KW-0732">Signal</keyword>
<comment type="caution">
    <text evidence="3">The sequence shown here is derived from an EMBL/GenBank/DDBJ whole genome shotgun (WGS) entry which is preliminary data.</text>
</comment>
<reference evidence="3 4" key="1">
    <citation type="journal article" date="2024" name="IMA Fungus">
        <title>IMA Genome - F19 : A genome assembly and annotation guide to empower mycologists, including annotated draft genome sequences of Ceratocystis pirilliformis, Diaporthe australafricana, Fusarium ophioides, Paecilomyces lecythidis, and Sporothrix stenoceras.</title>
        <authorList>
            <person name="Aylward J."/>
            <person name="Wilson A.M."/>
            <person name="Visagie C.M."/>
            <person name="Spraker J."/>
            <person name="Barnes I."/>
            <person name="Buitendag C."/>
            <person name="Ceriani C."/>
            <person name="Del Mar Angel L."/>
            <person name="du Plessis D."/>
            <person name="Fuchs T."/>
            <person name="Gasser K."/>
            <person name="Kramer D."/>
            <person name="Li W."/>
            <person name="Munsamy K."/>
            <person name="Piso A."/>
            <person name="Price J.L."/>
            <person name="Sonnekus B."/>
            <person name="Thomas C."/>
            <person name="van der Nest A."/>
            <person name="van Dijk A."/>
            <person name="van Heerden A."/>
            <person name="van Vuuren N."/>
            <person name="Yilmaz N."/>
            <person name="Duong T.A."/>
            <person name="van der Merwe N.A."/>
            <person name="Wingfield M.J."/>
            <person name="Wingfield B.D."/>
        </authorList>
    </citation>
    <scope>NUCLEOTIDE SEQUENCE [LARGE SCALE GENOMIC DNA]</scope>
    <source>
        <strain evidence="3 4">CMW 5346</strain>
    </source>
</reference>
<keyword evidence="4" id="KW-1185">Reference proteome</keyword>
<evidence type="ECO:0000256" key="1">
    <source>
        <dbReference type="SAM" id="MobiDB-lite"/>
    </source>
</evidence>
<evidence type="ECO:0000313" key="4">
    <source>
        <dbReference type="Proteomes" id="UP001583186"/>
    </source>
</evidence>
<dbReference type="Proteomes" id="UP001583186">
    <property type="component" value="Unassembled WGS sequence"/>
</dbReference>
<feature type="chain" id="PRO_5045324770" description="Apple domain-containing protein" evidence="2">
    <location>
        <begin position="23"/>
        <end position="496"/>
    </location>
</feature>
<sequence length="496" mass="50966">MYLSRAFGITALVAALASPANAKACKPDVCSLVVQGKDGQSPGQIVQHQKDCSSFLSVTIIPATSTVYEVVSSIIGISSDTVGTLSSTQTDTITVSSTVTDVSIESGATTVDSTDTTTTTTTSTHTSTETFVSSSTWTSSTTTTTSITGTSSATDVLVSIASETDTSTTTATTTHTSTSTSTSYSFQTPAKRSVASEAGSSSAPISALATTISPSHIPDYATSACADSVSLYGSACAAWGIILQTTTLLTPITTVTQTVDVVDTIYVSGHTVVIVDITVTSTATVDSLKMSSMTVTDVSSATETDTLTSSATVTSTSIVPVEVISTKTQVSSTAITHTTTTTTTSTDTTSTTQTISRTVSSVVPWCTDLAVVRAQGCAASEWTLYCNQVVQPLGINRVVFNAPQQSLQECLNICDGNGFCTSGYFNGVTGACVLYLYAGSGYVQLVGTAGAVTAFEFIYGTNQGGYECPAYECPENDQPQCCGGMGCPDYLPPDGV</sequence>